<dbReference type="Proteomes" id="UP001139408">
    <property type="component" value="Unassembled WGS sequence"/>
</dbReference>
<comment type="caution">
    <text evidence="2">The sequence shown here is derived from an EMBL/GenBank/DDBJ whole genome shotgun (WGS) entry which is preliminary data.</text>
</comment>
<feature type="chain" id="PRO_5040890755" description="DUF333 domain-containing protein" evidence="1">
    <location>
        <begin position="24"/>
        <end position="87"/>
    </location>
</feature>
<reference evidence="2" key="1">
    <citation type="submission" date="2022-01" db="EMBL/GenBank/DDBJ databases">
        <title>Whole genome-based taxonomy of the Shewanellaceae.</title>
        <authorList>
            <person name="Martin-Rodriguez A.J."/>
        </authorList>
    </citation>
    <scope>NUCLEOTIDE SEQUENCE</scope>
    <source>
        <strain evidence="2">DSM 23803</strain>
    </source>
</reference>
<dbReference type="EMBL" id="JAKILJ010000006">
    <property type="protein sequence ID" value="MCL1104494.1"/>
    <property type="molecule type" value="Genomic_DNA"/>
</dbReference>
<name>A0A9X1Z442_9GAMM</name>
<evidence type="ECO:0000256" key="1">
    <source>
        <dbReference type="SAM" id="SignalP"/>
    </source>
</evidence>
<evidence type="ECO:0000313" key="2">
    <source>
        <dbReference type="EMBL" id="MCL1104494.1"/>
    </source>
</evidence>
<accession>A0A9X1Z442</accession>
<organism evidence="2 3">
    <name type="scientific">Shewanella algicola</name>
    <dbReference type="NCBI Taxonomy" id="640633"/>
    <lineage>
        <taxon>Bacteria</taxon>
        <taxon>Pseudomonadati</taxon>
        <taxon>Pseudomonadota</taxon>
        <taxon>Gammaproteobacteria</taxon>
        <taxon>Alteromonadales</taxon>
        <taxon>Shewanellaceae</taxon>
        <taxon>Shewanella</taxon>
    </lineage>
</organism>
<protein>
    <recommendedName>
        <fullName evidence="4">DUF333 domain-containing protein</fullName>
    </recommendedName>
</protein>
<dbReference type="RefSeq" id="WP_188924144.1">
    <property type="nucleotide sequence ID" value="NZ_BMQI01000007.1"/>
</dbReference>
<feature type="signal peptide" evidence="1">
    <location>
        <begin position="1"/>
        <end position="23"/>
    </location>
</feature>
<evidence type="ECO:0008006" key="4">
    <source>
        <dbReference type="Google" id="ProtNLM"/>
    </source>
</evidence>
<sequence length="87" mass="9125">MTLNPITIGLLSLSLFAAAGAFANPPGGKPPQEAIDACASSLENSQVSFETPRGDSIQATCQMINGELVAVPDNPPQDMQQGQRERN</sequence>
<keyword evidence="1" id="KW-0732">Signal</keyword>
<proteinExistence type="predicted"/>
<keyword evidence="3" id="KW-1185">Reference proteome</keyword>
<dbReference type="AlphaFoldDB" id="A0A9X1Z442"/>
<gene>
    <name evidence="2" type="ORF">L2749_04360</name>
</gene>
<evidence type="ECO:0000313" key="3">
    <source>
        <dbReference type="Proteomes" id="UP001139408"/>
    </source>
</evidence>